<keyword evidence="3" id="KW-1185">Reference proteome</keyword>
<evidence type="ECO:0000313" key="3">
    <source>
        <dbReference type="Proteomes" id="UP001500121"/>
    </source>
</evidence>
<dbReference type="Gene3D" id="3.40.50.2000">
    <property type="entry name" value="Glycogen Phosphorylase B"/>
    <property type="match status" value="2"/>
</dbReference>
<dbReference type="Pfam" id="PF13692">
    <property type="entry name" value="Glyco_trans_1_4"/>
    <property type="match status" value="1"/>
</dbReference>
<dbReference type="Proteomes" id="UP001500121">
    <property type="component" value="Unassembled WGS sequence"/>
</dbReference>
<organism evidence="2 3">
    <name type="scientific">Amnibacterium soli</name>
    <dbReference type="NCBI Taxonomy" id="1282736"/>
    <lineage>
        <taxon>Bacteria</taxon>
        <taxon>Bacillati</taxon>
        <taxon>Actinomycetota</taxon>
        <taxon>Actinomycetes</taxon>
        <taxon>Micrococcales</taxon>
        <taxon>Microbacteriaceae</taxon>
        <taxon>Amnibacterium</taxon>
    </lineage>
</organism>
<evidence type="ECO:0000313" key="2">
    <source>
        <dbReference type="EMBL" id="GAA4753470.1"/>
    </source>
</evidence>
<dbReference type="EMBL" id="BAABLP010000006">
    <property type="protein sequence ID" value="GAA4753470.1"/>
    <property type="molecule type" value="Genomic_DNA"/>
</dbReference>
<dbReference type="InterPro" id="IPR050194">
    <property type="entry name" value="Glycosyltransferase_grp1"/>
</dbReference>
<proteinExistence type="predicted"/>
<reference evidence="3" key="1">
    <citation type="journal article" date="2019" name="Int. J. Syst. Evol. Microbiol.">
        <title>The Global Catalogue of Microorganisms (GCM) 10K type strain sequencing project: providing services to taxonomists for standard genome sequencing and annotation.</title>
        <authorList>
            <consortium name="The Broad Institute Genomics Platform"/>
            <consortium name="The Broad Institute Genome Sequencing Center for Infectious Disease"/>
            <person name="Wu L."/>
            <person name="Ma J."/>
        </authorList>
    </citation>
    <scope>NUCLEOTIDE SEQUENCE [LARGE SCALE GENOMIC DNA]</scope>
    <source>
        <strain evidence="3">JCM 19015</strain>
    </source>
</reference>
<dbReference type="SUPFAM" id="SSF53756">
    <property type="entry name" value="UDP-Glycosyltransferase/glycogen phosphorylase"/>
    <property type="match status" value="1"/>
</dbReference>
<dbReference type="PANTHER" id="PTHR45947:SF3">
    <property type="entry name" value="SULFOQUINOVOSYL TRANSFERASE SQD2"/>
    <property type="match status" value="1"/>
</dbReference>
<protein>
    <recommendedName>
        <fullName evidence="1">D-inositol 3-phosphate glycosyltransferase</fullName>
    </recommendedName>
</protein>
<name>A0ABP8ZD36_9MICO</name>
<sequence>MHPTLNTNVRQAALALAEGGLLEAMHTSFAAGPRLSRIAALSEPVARVLEKRRVPDAVAPLTRVHPLPELRRLAARRSSLAAKLIGPPDLHRMYATFDRITARQISSRTRAVLGYEDGALATFIGAEQLGLARIYDLPIPFWRMKHALLEEEAETNPEWAPLLGGLDDPAWALDRKSAELEAADLVLTASSLSTASVREAAPGTRVVQIPYGCPEPAASIRPSARGPLRALYVGSLTQRKGLSYIFEAAEALGARVDLTLVGGGAPSGADVLHRALARHRHIPAVAHHEMAAFMRTFDVLLLPSIVEGFGLVILEALAQGLPVVATDRTGAIDLYDDETRHWIVPAADSAAIAALLERWVLDRDRLDEAKSQALDIARRTTWATYRDDLRTVVEGVISAGTPPR</sequence>
<comment type="caution">
    <text evidence="2">The sequence shown here is derived from an EMBL/GenBank/DDBJ whole genome shotgun (WGS) entry which is preliminary data.</text>
</comment>
<dbReference type="PANTHER" id="PTHR45947">
    <property type="entry name" value="SULFOQUINOVOSYL TRANSFERASE SQD2"/>
    <property type="match status" value="1"/>
</dbReference>
<gene>
    <name evidence="2" type="ORF">GCM10025783_27960</name>
</gene>
<dbReference type="CDD" id="cd03801">
    <property type="entry name" value="GT4_PimA-like"/>
    <property type="match status" value="1"/>
</dbReference>
<evidence type="ECO:0000256" key="1">
    <source>
        <dbReference type="ARBA" id="ARBA00021292"/>
    </source>
</evidence>
<accession>A0ABP8ZD36</accession>